<gene>
    <name evidence="2" type="ORF">ERS852571_01954</name>
</gene>
<evidence type="ECO:0000313" key="2">
    <source>
        <dbReference type="EMBL" id="CUN01011.1"/>
    </source>
</evidence>
<proteinExistence type="predicted"/>
<dbReference type="EMBL" id="CYXY01000011">
    <property type="protein sequence ID" value="CUN01011.1"/>
    <property type="molecule type" value="Genomic_DNA"/>
</dbReference>
<feature type="region of interest" description="Disordered" evidence="1">
    <location>
        <begin position="112"/>
        <end position="136"/>
    </location>
</feature>
<protein>
    <submittedName>
        <fullName evidence="2">Uncharacterized protein</fullName>
    </submittedName>
</protein>
<evidence type="ECO:0000256" key="1">
    <source>
        <dbReference type="SAM" id="MobiDB-lite"/>
    </source>
</evidence>
<sequence>MNECELVKKILNHMNAEDYKILINKVWFRGFWVPGIANQRSDKKWRPKVEFINNDVVLNRKIRKGGKHNYELLIEAMIKMAEDRNDETYLLYNVVRWITDPDSHEEIEEYFNQLENKPKDDTKNDSEEIKDTSEKDDVNVQDNLLKKENEKLKAEIDNWKNRGKKYKENIQNLKIKCSNLEQENNRVKKENGRLIRENEKTKQGKDTAVKEYNDRIIALSVENSKLKEKIRGKYKPKKNIVLSKTSGVSNPKVLCVTKNPADVLIKGYNIYFLTDLEELNKKIYTETVFDQIWYIRSGLTHADLIKVAEKYANQKILQARDWKALQKKLQGGDRL</sequence>
<dbReference type="Proteomes" id="UP000095553">
    <property type="component" value="Unassembled WGS sequence"/>
</dbReference>
<evidence type="ECO:0000313" key="3">
    <source>
        <dbReference type="Proteomes" id="UP000095553"/>
    </source>
</evidence>
<organism evidence="2 3">
    <name type="scientific">Anaerostipes hadrus</name>
    <dbReference type="NCBI Taxonomy" id="649756"/>
    <lineage>
        <taxon>Bacteria</taxon>
        <taxon>Bacillati</taxon>
        <taxon>Bacillota</taxon>
        <taxon>Clostridia</taxon>
        <taxon>Lachnospirales</taxon>
        <taxon>Lachnospiraceae</taxon>
        <taxon>Anaerostipes</taxon>
    </lineage>
</organism>
<name>A0A173TE65_ANAHA</name>
<feature type="compositionally biased region" description="Basic and acidic residues" evidence="1">
    <location>
        <begin position="116"/>
        <end position="136"/>
    </location>
</feature>
<accession>A0A173TE65</accession>
<reference evidence="2 3" key="1">
    <citation type="submission" date="2015-09" db="EMBL/GenBank/DDBJ databases">
        <authorList>
            <consortium name="Pathogen Informatics"/>
        </authorList>
    </citation>
    <scope>NUCLEOTIDE SEQUENCE [LARGE SCALE GENOMIC DNA]</scope>
    <source>
        <strain evidence="2 3">2789STDY5834959</strain>
    </source>
</reference>
<dbReference type="AlphaFoldDB" id="A0A173TE65"/>